<evidence type="ECO:0000256" key="8">
    <source>
        <dbReference type="ARBA" id="ARBA00029731"/>
    </source>
</evidence>
<dbReference type="CDD" id="cd00861">
    <property type="entry name" value="ProRS_anticodon_short"/>
    <property type="match status" value="1"/>
</dbReference>
<dbReference type="InterPro" id="IPR006195">
    <property type="entry name" value="aa-tRNA-synth_II"/>
</dbReference>
<dbReference type="Proteomes" id="UP000178599">
    <property type="component" value="Unassembled WGS sequence"/>
</dbReference>
<gene>
    <name evidence="11" type="ORF">A2390_02375</name>
</gene>
<keyword evidence="4" id="KW-0547">Nucleotide-binding</keyword>
<evidence type="ECO:0000256" key="3">
    <source>
        <dbReference type="ARBA" id="ARBA00022598"/>
    </source>
</evidence>
<dbReference type="InterPro" id="IPR002316">
    <property type="entry name" value="Pro-tRNA-ligase_IIa"/>
</dbReference>
<dbReference type="Gene3D" id="3.30.930.10">
    <property type="entry name" value="Bira Bifunctional Protein, Domain 2"/>
    <property type="match status" value="1"/>
</dbReference>
<dbReference type="InterPro" id="IPR044140">
    <property type="entry name" value="ProRS_anticodon_short"/>
</dbReference>
<dbReference type="SUPFAM" id="SSF52954">
    <property type="entry name" value="Class II aaRS ABD-related"/>
    <property type="match status" value="1"/>
</dbReference>
<dbReference type="EC" id="6.1.1.15" evidence="1"/>
<proteinExistence type="predicted"/>
<accession>A0A1G2CML8</accession>
<dbReference type="PANTHER" id="PTHR42753">
    <property type="entry name" value="MITOCHONDRIAL RIBOSOME PROTEIN L39/PROLYL-TRNA LIGASE FAMILY MEMBER"/>
    <property type="match status" value="1"/>
</dbReference>
<evidence type="ECO:0000313" key="11">
    <source>
        <dbReference type="EMBL" id="OGZ02000.1"/>
    </source>
</evidence>
<protein>
    <recommendedName>
        <fullName evidence="2">Proline--tRNA ligase</fullName>
        <ecNumber evidence="1">6.1.1.15</ecNumber>
    </recommendedName>
    <alternativeName>
        <fullName evidence="8">Prolyl-tRNA synthetase</fullName>
    </alternativeName>
</protein>
<dbReference type="SUPFAM" id="SSF55681">
    <property type="entry name" value="Class II aaRS and biotin synthetases"/>
    <property type="match status" value="1"/>
</dbReference>
<keyword evidence="5" id="KW-0067">ATP-binding</keyword>
<dbReference type="InterPro" id="IPR036621">
    <property type="entry name" value="Anticodon-bd_dom_sf"/>
</dbReference>
<keyword evidence="3" id="KW-0436">Ligase</keyword>
<dbReference type="PANTHER" id="PTHR42753:SF2">
    <property type="entry name" value="PROLINE--TRNA LIGASE"/>
    <property type="match status" value="1"/>
</dbReference>
<keyword evidence="6" id="KW-0648">Protein biosynthesis</keyword>
<dbReference type="EMBL" id="MHLE01000044">
    <property type="protein sequence ID" value="OGZ02000.1"/>
    <property type="molecule type" value="Genomic_DNA"/>
</dbReference>
<dbReference type="InterPro" id="IPR045864">
    <property type="entry name" value="aa-tRNA-synth_II/BPL/LPL"/>
</dbReference>
<organism evidence="11 12">
    <name type="scientific">Candidatus Liptonbacteria bacterium RIFOXYB1_FULL_36_10</name>
    <dbReference type="NCBI Taxonomy" id="1798654"/>
    <lineage>
        <taxon>Bacteria</taxon>
        <taxon>Candidatus Liptoniibacteriota</taxon>
    </lineage>
</organism>
<dbReference type="PRINTS" id="PR01046">
    <property type="entry name" value="TRNASYNTHPRO"/>
</dbReference>
<dbReference type="GO" id="GO:0006433">
    <property type="term" value="P:prolyl-tRNA aminoacylation"/>
    <property type="evidence" value="ECO:0007669"/>
    <property type="project" value="InterPro"/>
</dbReference>
<evidence type="ECO:0000256" key="5">
    <source>
        <dbReference type="ARBA" id="ARBA00022840"/>
    </source>
</evidence>
<evidence type="ECO:0000256" key="9">
    <source>
        <dbReference type="ARBA" id="ARBA00047671"/>
    </source>
</evidence>
<dbReference type="InterPro" id="IPR002314">
    <property type="entry name" value="aa-tRNA-synt_IIb"/>
</dbReference>
<name>A0A1G2CML8_9BACT</name>
<dbReference type="InterPro" id="IPR004154">
    <property type="entry name" value="Anticodon-bd"/>
</dbReference>
<sequence length="411" mass="46773">MLQSNLFTKTLKENPKDETSTNAKLLIRGGFIDKLYSGIYTFLPLGLLVIKKIENIIREEMLSLGGQEIYMPALHPKENWETTGRWSSMGDLYKIKDSSGKEFALGGTHEEIVSPLVKKFIQSYRDLPFSVFQFQTKFRMELRAKSGILRGREFLMKDLYSFHEDEESLERFYNEAIKAYRRIFIRVGIGDFTHLTFASGGSFSKYSHEFQTITSSGEDIIYICKKCDQAINREIKEEVPSCPACDNSDFKEEKSVEVGNIFKLGTKYSHPFNLKVSNENGEKKDVIMGCYGIGLSRLLGTVVEINNDKKGIIWPENISPFKVHLLFLEGGDKKAATLLYEKLKKSKIETLYDDRPGISAGEKFADADLLGIPFRVVISERTGEKAEIKSRTEPEVKLVSTNNLLEILKEK</sequence>
<evidence type="ECO:0000259" key="10">
    <source>
        <dbReference type="PROSITE" id="PS50862"/>
    </source>
</evidence>
<dbReference type="InterPro" id="IPR050062">
    <property type="entry name" value="Pro-tRNA_synthetase"/>
</dbReference>
<evidence type="ECO:0000256" key="6">
    <source>
        <dbReference type="ARBA" id="ARBA00022917"/>
    </source>
</evidence>
<dbReference type="AlphaFoldDB" id="A0A1G2CML8"/>
<evidence type="ECO:0000256" key="7">
    <source>
        <dbReference type="ARBA" id="ARBA00023146"/>
    </source>
</evidence>
<dbReference type="Pfam" id="PF00587">
    <property type="entry name" value="tRNA-synt_2b"/>
    <property type="match status" value="1"/>
</dbReference>
<evidence type="ECO:0000256" key="1">
    <source>
        <dbReference type="ARBA" id="ARBA00012831"/>
    </source>
</evidence>
<evidence type="ECO:0000313" key="12">
    <source>
        <dbReference type="Proteomes" id="UP000178599"/>
    </source>
</evidence>
<reference evidence="11 12" key="1">
    <citation type="journal article" date="2016" name="Nat. Commun.">
        <title>Thousands of microbial genomes shed light on interconnected biogeochemical processes in an aquifer system.</title>
        <authorList>
            <person name="Anantharaman K."/>
            <person name="Brown C.T."/>
            <person name="Hug L.A."/>
            <person name="Sharon I."/>
            <person name="Castelle C.J."/>
            <person name="Probst A.J."/>
            <person name="Thomas B.C."/>
            <person name="Singh A."/>
            <person name="Wilkins M.J."/>
            <person name="Karaoz U."/>
            <person name="Brodie E.L."/>
            <person name="Williams K.H."/>
            <person name="Hubbard S.S."/>
            <person name="Banfield J.F."/>
        </authorList>
    </citation>
    <scope>NUCLEOTIDE SEQUENCE [LARGE SCALE GENOMIC DNA]</scope>
</reference>
<dbReference type="Gene3D" id="3.40.50.800">
    <property type="entry name" value="Anticodon-binding domain"/>
    <property type="match status" value="1"/>
</dbReference>
<evidence type="ECO:0000256" key="2">
    <source>
        <dbReference type="ARBA" id="ARBA00019110"/>
    </source>
</evidence>
<evidence type="ECO:0000256" key="4">
    <source>
        <dbReference type="ARBA" id="ARBA00022741"/>
    </source>
</evidence>
<dbReference type="Pfam" id="PF03129">
    <property type="entry name" value="HGTP_anticodon"/>
    <property type="match status" value="1"/>
</dbReference>
<keyword evidence="7" id="KW-0030">Aminoacyl-tRNA synthetase</keyword>
<dbReference type="PROSITE" id="PS50862">
    <property type="entry name" value="AA_TRNA_LIGASE_II"/>
    <property type="match status" value="1"/>
</dbReference>
<dbReference type="GO" id="GO:0004827">
    <property type="term" value="F:proline-tRNA ligase activity"/>
    <property type="evidence" value="ECO:0007669"/>
    <property type="project" value="UniProtKB-EC"/>
</dbReference>
<comment type="caution">
    <text evidence="11">The sequence shown here is derived from an EMBL/GenBank/DDBJ whole genome shotgun (WGS) entry which is preliminary data.</text>
</comment>
<dbReference type="GO" id="GO:0005829">
    <property type="term" value="C:cytosol"/>
    <property type="evidence" value="ECO:0007669"/>
    <property type="project" value="TreeGrafter"/>
</dbReference>
<dbReference type="GO" id="GO:0005524">
    <property type="term" value="F:ATP binding"/>
    <property type="evidence" value="ECO:0007669"/>
    <property type="project" value="UniProtKB-KW"/>
</dbReference>
<comment type="catalytic activity">
    <reaction evidence="9">
        <text>tRNA(Pro) + L-proline + ATP = L-prolyl-tRNA(Pro) + AMP + diphosphate</text>
        <dbReference type="Rhea" id="RHEA:14305"/>
        <dbReference type="Rhea" id="RHEA-COMP:9700"/>
        <dbReference type="Rhea" id="RHEA-COMP:9702"/>
        <dbReference type="ChEBI" id="CHEBI:30616"/>
        <dbReference type="ChEBI" id="CHEBI:33019"/>
        <dbReference type="ChEBI" id="CHEBI:60039"/>
        <dbReference type="ChEBI" id="CHEBI:78442"/>
        <dbReference type="ChEBI" id="CHEBI:78532"/>
        <dbReference type="ChEBI" id="CHEBI:456215"/>
        <dbReference type="EC" id="6.1.1.15"/>
    </reaction>
</comment>
<feature type="domain" description="Aminoacyl-transfer RNA synthetases class-II family profile" evidence="10">
    <location>
        <begin position="38"/>
        <end position="315"/>
    </location>
</feature>